<feature type="coiled-coil region" evidence="1">
    <location>
        <begin position="486"/>
        <end position="580"/>
    </location>
</feature>
<evidence type="ECO:0000313" key="3">
    <source>
        <dbReference type="EMBL" id="CAD7231542.1"/>
    </source>
</evidence>
<accession>A0A7R8WMV8</accession>
<evidence type="ECO:0000256" key="1">
    <source>
        <dbReference type="SAM" id="Coils"/>
    </source>
</evidence>
<feature type="compositionally biased region" description="Basic and acidic residues" evidence="2">
    <location>
        <begin position="301"/>
        <end position="315"/>
    </location>
</feature>
<feature type="region of interest" description="Disordered" evidence="2">
    <location>
        <begin position="1079"/>
        <end position="1121"/>
    </location>
</feature>
<proteinExistence type="predicted"/>
<name>A0A7R8WMV8_9CRUS</name>
<feature type="region of interest" description="Disordered" evidence="2">
    <location>
        <begin position="301"/>
        <end position="322"/>
    </location>
</feature>
<keyword evidence="1" id="KW-0175">Coiled coil</keyword>
<evidence type="ECO:0000256" key="2">
    <source>
        <dbReference type="SAM" id="MobiDB-lite"/>
    </source>
</evidence>
<dbReference type="PROSITE" id="PS50157">
    <property type="entry name" value="ZINC_FINGER_C2H2_2"/>
    <property type="match status" value="1"/>
</dbReference>
<dbReference type="PROSITE" id="PS00028">
    <property type="entry name" value="ZINC_FINGER_C2H2_1"/>
    <property type="match status" value="1"/>
</dbReference>
<dbReference type="Gene3D" id="3.30.160.60">
    <property type="entry name" value="Classic Zinc Finger"/>
    <property type="match status" value="1"/>
</dbReference>
<gene>
    <name evidence="3" type="ORF">CTOB1V02_LOCUS9389</name>
</gene>
<organism evidence="3">
    <name type="scientific">Cyprideis torosa</name>
    <dbReference type="NCBI Taxonomy" id="163714"/>
    <lineage>
        <taxon>Eukaryota</taxon>
        <taxon>Metazoa</taxon>
        <taxon>Ecdysozoa</taxon>
        <taxon>Arthropoda</taxon>
        <taxon>Crustacea</taxon>
        <taxon>Oligostraca</taxon>
        <taxon>Ostracoda</taxon>
        <taxon>Podocopa</taxon>
        <taxon>Podocopida</taxon>
        <taxon>Cytherocopina</taxon>
        <taxon>Cytheroidea</taxon>
        <taxon>Cytherideidae</taxon>
        <taxon>Cyprideis</taxon>
    </lineage>
</organism>
<feature type="coiled-coil region" evidence="1">
    <location>
        <begin position="743"/>
        <end position="892"/>
    </location>
</feature>
<sequence>MSVNNAVSCQRRLTTHVTCFFCQRPSDSSEETEYSEDMKQHLLQTPLHHIDGEIHPDVIEVMVAGAERSGILLQSEPEPWETLSEECICDDHAFQTAVEDDCEGMPSLVPENVESSLPETSLHLCTRFCNRRFRNSEDMKQHLLETPVHHINGKIDPEVIEVMVAGAERSPILLELEKEPWEPFPREECICGMPVEKDVNHGCILLKLSTSDVHEVQCKACLKKFKLPSSAKDHVMWGCPNLEPPRFKCHVCDKYLKTLGSVRTHLGNVHGLEKFIVEAVLKQPRREPPKVIHNPKLFREQKRPSGEMRHGDDGSRTVPKGEGVKGLTLSLQEERDSLKAEVERLSKLLEKTRQETLPLHVSLKEAAEEAARLRAAKQKAELKAEELEKSNANLSAEVDLLQSQITERHQVNESALKNEVKRLETDMMTREAEFERAKVRWEVQLRDALEQKTGEFSQRMEEELGTAREGMQNILEQKDAEVERIIRDKDAEIKRLEEGNSSLRNDLKEMLEAHDSQLKQQQKMFEEKIEAISQQLAAKEEEKRDAVETLKERVSLMAALEAELSSLKDVGREVEALKEESKIRDQKHQSEKEDFSLELQSLKSQLVEAWEEVSRKSSEREEMENCLKSKLHSKEVELRGKVEEVIALHRSVADGERGKAELLTSSEEKDQEIWRLSEELKHRETELSSAEGNVLQLQEAVSHLEKELLVKDTELEEEKESLAALSQTEADLNRCVEDLKYDVSSVKSALKTKEEALHKLEEQLQKNVQQNENLLQKNAELTKSWEEKSRQWSAERDDLESHLRETQESVRILSKEKSDCEKEVVELAQRLQDAEDSLRNAQKEVDAVQLEGTRRLKEVTEKFQKVSLMAALEAELSSLKDVGREVEALKEESKIRDQKHQSEMHSKEVELRGKVEEVIALHKSVADGERGKAELLTSSEEKDQEIRRLSEELKHKETELSSAKLQLQEAVSRLEKELRVKDTELKGKVEEVLALQKSVADGERGKAELLTSSEEKDQEIRRLSEELKHKETELSSAKLQLQEAVSRLEKELLVKDTELKKESRLCKRRRNRSSFASPNLFSAVEDTSSDSDGPATVPAEKESPKKVSRRPTRQMKTARSEEAAIQAYLPLENGDPESEPLSIQEQLELPSTSDSVAQACNATFIYFWQS</sequence>
<reference evidence="3" key="1">
    <citation type="submission" date="2020-11" db="EMBL/GenBank/DDBJ databases">
        <authorList>
            <person name="Tran Van P."/>
        </authorList>
    </citation>
    <scope>NUCLEOTIDE SEQUENCE</scope>
</reference>
<protein>
    <submittedName>
        <fullName evidence="3">Uncharacterized protein</fullName>
    </submittedName>
</protein>
<feature type="region of interest" description="Disordered" evidence="2">
    <location>
        <begin position="1000"/>
        <end position="1020"/>
    </location>
</feature>
<dbReference type="AlphaFoldDB" id="A0A7R8WMV8"/>
<dbReference type="EMBL" id="OB663620">
    <property type="protein sequence ID" value="CAD7231542.1"/>
    <property type="molecule type" value="Genomic_DNA"/>
</dbReference>
<feature type="coiled-coil region" evidence="1">
    <location>
        <begin position="328"/>
        <end position="433"/>
    </location>
</feature>
<dbReference type="SMART" id="SM00355">
    <property type="entry name" value="ZnF_C2H2"/>
    <property type="match status" value="3"/>
</dbReference>
<dbReference type="InterPro" id="IPR013087">
    <property type="entry name" value="Znf_C2H2_type"/>
</dbReference>